<evidence type="ECO:0000313" key="1">
    <source>
        <dbReference type="EMBL" id="KAF0823821.1"/>
    </source>
</evidence>
<comment type="caution">
    <text evidence="1">The sequence shown here is derived from an EMBL/GenBank/DDBJ whole genome shotgun (WGS) entry which is preliminary data.</text>
</comment>
<dbReference type="EMBL" id="VDEM01000023">
    <property type="protein sequence ID" value="KAF0823821.1"/>
    <property type="molecule type" value="Genomic_DNA"/>
</dbReference>
<dbReference type="InterPro" id="IPR029068">
    <property type="entry name" value="Glyas_Bleomycin-R_OHBP_Dase"/>
</dbReference>
<sequence>MHATVKVGENELMFSDTFPGQNHQLGNQVTIRLSTSDPEKSKIYGSLL</sequence>
<proteinExistence type="predicted"/>
<organism evidence="1 2">
    <name type="scientific">Cytobacillus firmus</name>
    <name type="common">Bacillus firmus</name>
    <dbReference type="NCBI Taxonomy" id="1399"/>
    <lineage>
        <taxon>Bacteria</taxon>
        <taxon>Bacillati</taxon>
        <taxon>Bacillota</taxon>
        <taxon>Bacilli</taxon>
        <taxon>Bacillales</taxon>
        <taxon>Bacillaceae</taxon>
        <taxon>Cytobacillus</taxon>
    </lineage>
</organism>
<accession>A0A800MWS7</accession>
<dbReference type="AlphaFoldDB" id="A0A800MWS7"/>
<dbReference type="Gene3D" id="3.10.180.10">
    <property type="entry name" value="2,3-Dihydroxybiphenyl 1,2-Dioxygenase, domain 1"/>
    <property type="match status" value="1"/>
</dbReference>
<gene>
    <name evidence="1" type="ORF">KIS1582_2324</name>
</gene>
<name>A0A800MWS7_CYTFI</name>
<dbReference type="Proteomes" id="UP000465778">
    <property type="component" value="Unassembled WGS sequence"/>
</dbReference>
<reference evidence="1 2" key="1">
    <citation type="journal article" date="2020" name="G3 (Bethesda)">
        <title>Whole Genome Sequencing and Comparative Genomics of Two Nematicidal Bacillus Strains Reveals a Wide Range of Possible Virulence Factors.</title>
        <authorList>
            <person name="Susic N."/>
            <person name="Janezic S."/>
            <person name="Rupnik M."/>
            <person name="Geric Stare B."/>
        </authorList>
    </citation>
    <scope>NUCLEOTIDE SEQUENCE [LARGE SCALE GENOMIC DNA]</scope>
    <source>
        <strain evidence="1 2">I-1582</strain>
    </source>
</reference>
<evidence type="ECO:0000313" key="2">
    <source>
        <dbReference type="Proteomes" id="UP000465778"/>
    </source>
</evidence>
<protein>
    <submittedName>
        <fullName evidence="1">PhnB protein</fullName>
    </submittedName>
</protein>